<dbReference type="PROSITE" id="PS50012">
    <property type="entry name" value="RCC1_3"/>
    <property type="match status" value="1"/>
</dbReference>
<dbReference type="InterPro" id="IPR009091">
    <property type="entry name" value="RCC1/BLIP-II"/>
</dbReference>
<dbReference type="RefSeq" id="WP_132040434.1">
    <property type="nucleotide sequence ID" value="NZ_SLWU01000023.1"/>
</dbReference>
<dbReference type="InterPro" id="IPR000408">
    <property type="entry name" value="Reg_chr_condens"/>
</dbReference>
<dbReference type="Pfam" id="PF00415">
    <property type="entry name" value="RCC1"/>
    <property type="match status" value="1"/>
</dbReference>
<reference evidence="1 2" key="1">
    <citation type="submission" date="2019-03" db="EMBL/GenBank/DDBJ databases">
        <title>Genomic Encyclopedia of Type Strains, Phase IV (KMG-IV): sequencing the most valuable type-strain genomes for metagenomic binning, comparative biology and taxonomic classification.</title>
        <authorList>
            <person name="Goeker M."/>
        </authorList>
    </citation>
    <scope>NUCLEOTIDE SEQUENCE [LARGE SCALE GENOMIC DNA]</scope>
    <source>
        <strain evidence="1 2">DSM 13054</strain>
    </source>
</reference>
<gene>
    <name evidence="1" type="ORF">EV203_1233</name>
</gene>
<name>A0A101E6T2_9THEO</name>
<evidence type="ECO:0000313" key="2">
    <source>
        <dbReference type="Proteomes" id="UP000294886"/>
    </source>
</evidence>
<sequence>MWAWGKNEFGHLWTGKNSAVPIQVEGIRDVIVIAAGGNHTVALKNEE</sequence>
<dbReference type="SUPFAM" id="SSF50985">
    <property type="entry name" value="RCC1/BLIP-II"/>
    <property type="match status" value="1"/>
</dbReference>
<dbReference type="EMBL" id="SLWU01000023">
    <property type="protein sequence ID" value="TCO60052.1"/>
    <property type="molecule type" value="Genomic_DNA"/>
</dbReference>
<dbReference type="AlphaFoldDB" id="A0A101E6T2"/>
<organism evidence="1 2">
    <name type="scientific">Caldanaerobacter subterraneus</name>
    <dbReference type="NCBI Taxonomy" id="911092"/>
    <lineage>
        <taxon>Bacteria</taxon>
        <taxon>Bacillati</taxon>
        <taxon>Bacillota</taxon>
        <taxon>Clostridia</taxon>
        <taxon>Thermoanaerobacterales</taxon>
        <taxon>Thermoanaerobacteraceae</taxon>
        <taxon>Caldanaerobacter</taxon>
    </lineage>
</organism>
<dbReference type="PROSITE" id="PS00626">
    <property type="entry name" value="RCC1_2"/>
    <property type="match status" value="1"/>
</dbReference>
<comment type="caution">
    <text evidence="1">The sequence shown here is derived from an EMBL/GenBank/DDBJ whole genome shotgun (WGS) entry which is preliminary data.</text>
</comment>
<protein>
    <submittedName>
        <fullName evidence="1">Regulator of chromosome condensation (RCC1) repeat-containing protein</fullName>
    </submittedName>
</protein>
<dbReference type="Gene3D" id="2.130.10.30">
    <property type="entry name" value="Regulator of chromosome condensation 1/beta-lactamase-inhibitor protein II"/>
    <property type="match status" value="1"/>
</dbReference>
<accession>A0A101E6T2</accession>
<evidence type="ECO:0000313" key="1">
    <source>
        <dbReference type="EMBL" id="TCO60052.1"/>
    </source>
</evidence>
<proteinExistence type="predicted"/>
<dbReference type="Proteomes" id="UP000294886">
    <property type="component" value="Unassembled WGS sequence"/>
</dbReference>